<gene>
    <name evidence="1" type="ORF">NLG97_g3212</name>
</gene>
<comment type="caution">
    <text evidence="1">The sequence shown here is derived from an EMBL/GenBank/DDBJ whole genome shotgun (WGS) entry which is preliminary data.</text>
</comment>
<sequence length="549" mass="60351">MTVATVRPMVMAACSENTATTRTKWCDNFSIDTNYYDTGPETGVTREYYLNLEQTTASPDGFNRPVYAFNGTIPGPTIVADWGDIVKVHVTNSLTAARNGTSIHFHGIRQNYTNQMDGVTSITECPVPPGGSTTYTWKATQYGTSWYHSHIGLQAWEGAAGSIVINGPSTQNYDYDGGPILLSDWSHRPVDELYSAALTGGPPQMTNGLINGSNIWANDSTTLGKRFSMSVKSGASYRLRLINGAIDTHFKFSIDSHTMTVIAMDFVPIKPYNTKVLDIAIGQRYDVVVTADQALLASDFWIRAIPQTACSNCANVDGIRGILYYDGVPSTPSSKPYAYTDACVDEPAESLVPHLPLQVGAQDGSDTEVLGLARSNVLQWTVDSISFNASWSNPTLLQMQNNETDFTTQSHVIQLDDANRWEYIVIQSSIPVSHPIHLHGHDFYVLAQGTGGYNSSYLTTSANPPRRDVALLPAAGYLVLAFKTDNPGAWLMHCHIGWHTNMGLALQFVEQYKVAKQLVDVGRLTSTCDAWERYITAEKMIQYEYDDGI</sequence>
<protein>
    <submittedName>
        <fullName evidence="1">Uncharacterized protein</fullName>
    </submittedName>
</protein>
<proteinExistence type="predicted"/>
<dbReference type="Proteomes" id="UP001148737">
    <property type="component" value="Unassembled WGS sequence"/>
</dbReference>
<keyword evidence="2" id="KW-1185">Reference proteome</keyword>
<reference evidence="1" key="1">
    <citation type="submission" date="2022-07" db="EMBL/GenBank/DDBJ databases">
        <title>Genome Sequence of Lecanicillium saksenae.</title>
        <authorList>
            <person name="Buettner E."/>
        </authorList>
    </citation>
    <scope>NUCLEOTIDE SEQUENCE</scope>
    <source>
        <strain evidence="1">VT-O1</strain>
    </source>
</reference>
<organism evidence="1 2">
    <name type="scientific">Lecanicillium saksenae</name>
    <dbReference type="NCBI Taxonomy" id="468837"/>
    <lineage>
        <taxon>Eukaryota</taxon>
        <taxon>Fungi</taxon>
        <taxon>Dikarya</taxon>
        <taxon>Ascomycota</taxon>
        <taxon>Pezizomycotina</taxon>
        <taxon>Sordariomycetes</taxon>
        <taxon>Hypocreomycetidae</taxon>
        <taxon>Hypocreales</taxon>
        <taxon>Cordycipitaceae</taxon>
        <taxon>Lecanicillium</taxon>
    </lineage>
</organism>
<name>A0ACC1R238_9HYPO</name>
<accession>A0ACC1R238</accession>
<evidence type="ECO:0000313" key="1">
    <source>
        <dbReference type="EMBL" id="KAJ3495688.1"/>
    </source>
</evidence>
<evidence type="ECO:0000313" key="2">
    <source>
        <dbReference type="Proteomes" id="UP001148737"/>
    </source>
</evidence>
<dbReference type="EMBL" id="JANAKD010000255">
    <property type="protein sequence ID" value="KAJ3495688.1"/>
    <property type="molecule type" value="Genomic_DNA"/>
</dbReference>